<dbReference type="STRING" id="225359.A0A2S4PTU1"/>
<dbReference type="Pfam" id="PF22936">
    <property type="entry name" value="Pol_BBD"/>
    <property type="match status" value="1"/>
</dbReference>
<feature type="domain" description="Retrovirus-related Pol polyprotein from transposon TNT 1-94-like beta-barrel" evidence="1">
    <location>
        <begin position="258"/>
        <end position="326"/>
    </location>
</feature>
<proteinExistence type="predicted"/>
<reference evidence="2 3" key="1">
    <citation type="submission" date="2017-10" db="EMBL/GenBank/DDBJ databases">
        <title>Development of genomic resources for the powdery mildew, Erysiphe pulchra.</title>
        <authorList>
            <person name="Wadl P.A."/>
            <person name="Mack B.M."/>
            <person name="Moore G."/>
            <person name="Beltz S.B."/>
        </authorList>
    </citation>
    <scope>NUCLEOTIDE SEQUENCE [LARGE SCALE GENOMIC DNA]</scope>
    <source>
        <strain evidence="2">Cflorida</strain>
    </source>
</reference>
<dbReference type="Proteomes" id="UP000237438">
    <property type="component" value="Unassembled WGS sequence"/>
</dbReference>
<organism evidence="2 3">
    <name type="scientific">Erysiphe pulchra</name>
    <dbReference type="NCBI Taxonomy" id="225359"/>
    <lineage>
        <taxon>Eukaryota</taxon>
        <taxon>Fungi</taxon>
        <taxon>Dikarya</taxon>
        <taxon>Ascomycota</taxon>
        <taxon>Pezizomycotina</taxon>
        <taxon>Leotiomycetes</taxon>
        <taxon>Erysiphales</taxon>
        <taxon>Erysiphaceae</taxon>
        <taxon>Erysiphe</taxon>
    </lineage>
</organism>
<protein>
    <recommendedName>
        <fullName evidence="1">Retrovirus-related Pol polyprotein from transposon TNT 1-94-like beta-barrel domain-containing protein</fullName>
    </recommendedName>
</protein>
<sequence>MWGYLNLKHEGENFQRVHQLTRDLPGISQLKNLPVNAKFIAQQNPKLELPEEWLLEILIFSMPDEYETELAIIKSSNAQLTLRFVLFRLRDKETSMQAPIEQLEALNIAKGRQACHDKMDPSTCHAGCKEFATTNEGRDWRKSHWGSKAVKRYKERNKERDIISDDERKREEQVKVAKTRRYTARVDSSEDEASLSPYVQSCNQNQVTLFSSIPNTINRYQLSQPNLIHSQTSVSPICQPEQIIMMPLNLYGHVNVGWLINSGASRHICNDKSMFIEMMSATEQIEAGNKEVMTALGKGDVRIPYDGVSGQPSSIHLRDVLYIPKIAYLKHSQQRKYPNKPQKRLVSDADRMHCRLGHPGETRSQSFSKMVDDIDVQLKQFMCEACNLMKFTRKTLKNSSPLATNKLECVDMDLISENDSKVVLGQGVSLYKWIADLQSALVRRRCIGHVFHDIHGIKAIVCPVTPVKDSFSNEAYAVAVSEYELELQKFQEGEIEARSILAARIERAICPPNLMNMSAKKIYDHVLSVREEGANTPWETS</sequence>
<feature type="non-terminal residue" evidence="2">
    <location>
        <position position="541"/>
    </location>
</feature>
<gene>
    <name evidence="2" type="ORF">EPUL_002011</name>
</gene>
<keyword evidence="3" id="KW-1185">Reference proteome</keyword>
<accession>A0A2S4PTU1</accession>
<dbReference type="InterPro" id="IPR054722">
    <property type="entry name" value="PolX-like_BBD"/>
</dbReference>
<comment type="caution">
    <text evidence="2">The sequence shown here is derived from an EMBL/GenBank/DDBJ whole genome shotgun (WGS) entry which is preliminary data.</text>
</comment>
<evidence type="ECO:0000259" key="1">
    <source>
        <dbReference type="Pfam" id="PF22936"/>
    </source>
</evidence>
<name>A0A2S4PTU1_9PEZI</name>
<dbReference type="AlphaFoldDB" id="A0A2S4PTU1"/>
<dbReference type="OrthoDB" id="2663223at2759"/>
<dbReference type="EMBL" id="PEDP01000600">
    <property type="protein sequence ID" value="POS85450.1"/>
    <property type="molecule type" value="Genomic_DNA"/>
</dbReference>
<evidence type="ECO:0000313" key="2">
    <source>
        <dbReference type="EMBL" id="POS85450.1"/>
    </source>
</evidence>
<evidence type="ECO:0000313" key="3">
    <source>
        <dbReference type="Proteomes" id="UP000237438"/>
    </source>
</evidence>